<keyword evidence="3" id="KW-1185">Reference proteome</keyword>
<accession>A0A1L9SUF3</accession>
<reference evidence="3" key="1">
    <citation type="journal article" date="2017" name="Genome Biol.">
        <title>Comparative genomics reveals high biological diversity and specific adaptations in the industrially and medically important fungal genus Aspergillus.</title>
        <authorList>
            <person name="de Vries R.P."/>
            <person name="Riley R."/>
            <person name="Wiebenga A."/>
            <person name="Aguilar-Osorio G."/>
            <person name="Amillis S."/>
            <person name="Uchima C.A."/>
            <person name="Anderluh G."/>
            <person name="Asadollahi M."/>
            <person name="Askin M."/>
            <person name="Barry K."/>
            <person name="Battaglia E."/>
            <person name="Bayram O."/>
            <person name="Benocci T."/>
            <person name="Braus-Stromeyer S.A."/>
            <person name="Caldana C."/>
            <person name="Canovas D."/>
            <person name="Cerqueira G.C."/>
            <person name="Chen F."/>
            <person name="Chen W."/>
            <person name="Choi C."/>
            <person name="Clum A."/>
            <person name="Dos Santos R.A."/>
            <person name="Damasio A.R."/>
            <person name="Diallinas G."/>
            <person name="Emri T."/>
            <person name="Fekete E."/>
            <person name="Flipphi M."/>
            <person name="Freyberg S."/>
            <person name="Gallo A."/>
            <person name="Gournas C."/>
            <person name="Habgood R."/>
            <person name="Hainaut M."/>
            <person name="Harispe M.L."/>
            <person name="Henrissat B."/>
            <person name="Hilden K.S."/>
            <person name="Hope R."/>
            <person name="Hossain A."/>
            <person name="Karabika E."/>
            <person name="Karaffa L."/>
            <person name="Karanyi Z."/>
            <person name="Krasevec N."/>
            <person name="Kuo A."/>
            <person name="Kusch H."/>
            <person name="LaButti K."/>
            <person name="Lagendijk E.L."/>
            <person name="Lapidus A."/>
            <person name="Levasseur A."/>
            <person name="Lindquist E."/>
            <person name="Lipzen A."/>
            <person name="Logrieco A.F."/>
            <person name="MacCabe A."/>
            <person name="Maekelae M.R."/>
            <person name="Malavazi I."/>
            <person name="Melin P."/>
            <person name="Meyer V."/>
            <person name="Mielnichuk N."/>
            <person name="Miskei M."/>
            <person name="Molnar A.P."/>
            <person name="Mule G."/>
            <person name="Ngan C.Y."/>
            <person name="Orejas M."/>
            <person name="Orosz E."/>
            <person name="Ouedraogo J.P."/>
            <person name="Overkamp K.M."/>
            <person name="Park H.-S."/>
            <person name="Perrone G."/>
            <person name="Piumi F."/>
            <person name="Punt P.J."/>
            <person name="Ram A.F."/>
            <person name="Ramon A."/>
            <person name="Rauscher S."/>
            <person name="Record E."/>
            <person name="Riano-Pachon D.M."/>
            <person name="Robert V."/>
            <person name="Roehrig J."/>
            <person name="Ruller R."/>
            <person name="Salamov A."/>
            <person name="Salih N.S."/>
            <person name="Samson R.A."/>
            <person name="Sandor E."/>
            <person name="Sanguinetti M."/>
            <person name="Schuetze T."/>
            <person name="Sepcic K."/>
            <person name="Shelest E."/>
            <person name="Sherlock G."/>
            <person name="Sophianopoulou V."/>
            <person name="Squina F.M."/>
            <person name="Sun H."/>
            <person name="Susca A."/>
            <person name="Todd R.B."/>
            <person name="Tsang A."/>
            <person name="Unkles S.E."/>
            <person name="van de Wiele N."/>
            <person name="van Rossen-Uffink D."/>
            <person name="Oliveira J.V."/>
            <person name="Vesth T.C."/>
            <person name="Visser J."/>
            <person name="Yu J.-H."/>
            <person name="Zhou M."/>
            <person name="Andersen M.R."/>
            <person name="Archer D.B."/>
            <person name="Baker S.E."/>
            <person name="Benoit I."/>
            <person name="Brakhage A.A."/>
            <person name="Braus G.H."/>
            <person name="Fischer R."/>
            <person name="Frisvad J.C."/>
            <person name="Goldman G.H."/>
            <person name="Houbraken J."/>
            <person name="Oakley B."/>
            <person name="Pocsi I."/>
            <person name="Scazzocchio C."/>
            <person name="Seiboth B."/>
            <person name="vanKuyk P.A."/>
            <person name="Wortman J."/>
            <person name="Dyer P.S."/>
            <person name="Grigoriev I.V."/>
        </authorList>
    </citation>
    <scope>NUCLEOTIDE SEQUENCE [LARGE SCALE GENOMIC DNA]</scope>
    <source>
        <strain evidence="3">CBS 506.65</strain>
    </source>
</reference>
<gene>
    <name evidence="2" type="ORF">ASPZODRAFT_137963</name>
</gene>
<feature type="region of interest" description="Disordered" evidence="1">
    <location>
        <begin position="187"/>
        <end position="270"/>
    </location>
</feature>
<feature type="compositionally biased region" description="Acidic residues" evidence="1">
    <location>
        <begin position="226"/>
        <end position="235"/>
    </location>
</feature>
<protein>
    <submittedName>
        <fullName evidence="2">Uncharacterized protein</fullName>
    </submittedName>
</protein>
<feature type="compositionally biased region" description="Low complexity" evidence="1">
    <location>
        <begin position="110"/>
        <end position="120"/>
    </location>
</feature>
<name>A0A1L9SUF3_9EURO</name>
<dbReference type="Proteomes" id="UP000184188">
    <property type="component" value="Unassembled WGS sequence"/>
</dbReference>
<sequence>MSQQSSARQAWTPAPPLDPSVVERYKDALMLPKRALVHINNINVADTGDTTAGRVHLRDELDLRELAFSGMAPPPRKKIRLSSIGRWVGAGEFDPDEPGPSLEDAPSLYSSSSSSSSSSSPPARSTRLHTPTHSWWLDTPPVSSAAGAAAGQHLNLNQSHTRHESDEDAIVSQRDLQLLSQVQHARNQEVRESLSGLPQDTLADGSATRSRQARTATSSSSFIIYEDPESMDVDGDNNSHNQEISPSGSAESSWASSLSDEKENFDEEFELLSTDDESNVISDAAQPAETGIQQSVPDAAARQTPTAGTIPRSHFENNLPALEQEAMQIDTVATTRSSSSSSSSSNTSRARLFPSFNADPRRFQYRSTTTFPPPVEPPAETRLVQTASSVETARLRRRRRPRAFNVSSEF</sequence>
<evidence type="ECO:0000256" key="1">
    <source>
        <dbReference type="SAM" id="MobiDB-lite"/>
    </source>
</evidence>
<feature type="region of interest" description="Disordered" evidence="1">
    <location>
        <begin position="290"/>
        <end position="314"/>
    </location>
</feature>
<dbReference type="VEuPathDB" id="FungiDB:ASPZODRAFT_137963"/>
<feature type="region of interest" description="Disordered" evidence="1">
    <location>
        <begin position="91"/>
        <end position="148"/>
    </location>
</feature>
<feature type="compositionally biased region" description="Low complexity" evidence="1">
    <location>
        <begin position="245"/>
        <end position="258"/>
    </location>
</feature>
<dbReference type="RefSeq" id="XP_022585338.1">
    <property type="nucleotide sequence ID" value="XM_022724404.1"/>
</dbReference>
<organism evidence="2 3">
    <name type="scientific">Penicilliopsis zonata CBS 506.65</name>
    <dbReference type="NCBI Taxonomy" id="1073090"/>
    <lineage>
        <taxon>Eukaryota</taxon>
        <taxon>Fungi</taxon>
        <taxon>Dikarya</taxon>
        <taxon>Ascomycota</taxon>
        <taxon>Pezizomycotina</taxon>
        <taxon>Eurotiomycetes</taxon>
        <taxon>Eurotiomycetidae</taxon>
        <taxon>Eurotiales</taxon>
        <taxon>Aspergillaceae</taxon>
        <taxon>Penicilliopsis</taxon>
    </lineage>
</organism>
<feature type="compositionally biased region" description="Low complexity" evidence="1">
    <location>
        <begin position="206"/>
        <end position="221"/>
    </location>
</feature>
<dbReference type="AlphaFoldDB" id="A0A1L9SUF3"/>
<evidence type="ECO:0000313" key="3">
    <source>
        <dbReference type="Proteomes" id="UP000184188"/>
    </source>
</evidence>
<evidence type="ECO:0000313" key="2">
    <source>
        <dbReference type="EMBL" id="OJJ50828.1"/>
    </source>
</evidence>
<proteinExistence type="predicted"/>
<dbReference type="GeneID" id="34610869"/>
<dbReference type="EMBL" id="KV878336">
    <property type="protein sequence ID" value="OJJ50828.1"/>
    <property type="molecule type" value="Genomic_DNA"/>
</dbReference>
<feature type="region of interest" description="Disordered" evidence="1">
    <location>
        <begin position="331"/>
        <end position="410"/>
    </location>
</feature>